<feature type="transmembrane region" description="Helical" evidence="2">
    <location>
        <begin position="150"/>
        <end position="178"/>
    </location>
</feature>
<gene>
    <name evidence="3" type="ORF">GCM10010151_72070</name>
</gene>
<dbReference type="EMBL" id="BAAABM010000071">
    <property type="protein sequence ID" value="GAA0371715.1"/>
    <property type="molecule type" value="Genomic_DNA"/>
</dbReference>
<reference evidence="3 4" key="1">
    <citation type="journal article" date="2019" name="Int. J. Syst. Evol. Microbiol.">
        <title>The Global Catalogue of Microorganisms (GCM) 10K type strain sequencing project: providing services to taxonomists for standard genome sequencing and annotation.</title>
        <authorList>
            <consortium name="The Broad Institute Genomics Platform"/>
            <consortium name="The Broad Institute Genome Sequencing Center for Infectious Disease"/>
            <person name="Wu L."/>
            <person name="Ma J."/>
        </authorList>
    </citation>
    <scope>NUCLEOTIDE SEQUENCE [LARGE SCALE GENOMIC DNA]</scope>
    <source>
        <strain evidence="3 4">JCM 3146</strain>
    </source>
</reference>
<feature type="region of interest" description="Disordered" evidence="1">
    <location>
        <begin position="1"/>
        <end position="106"/>
    </location>
</feature>
<dbReference type="Proteomes" id="UP001501822">
    <property type="component" value="Unassembled WGS sequence"/>
</dbReference>
<evidence type="ECO:0000256" key="1">
    <source>
        <dbReference type="SAM" id="MobiDB-lite"/>
    </source>
</evidence>
<sequence length="257" mass="27329">MAVTGCHRALRYATGGPPVGGFTLPAEADRARPPEAAMDDLTPRSPTIVNDTGGGPAAAVAGPPPSQAMTGEGRRPAPAVRDERTPATTKGGAASSTRHRHARPRPRRNRGVVYVAGGLFGASGTGWWLAEARHDGLHITGLRLPPSVVLWGLVGLAGWGMVLLLGELTLFVLAIVNVADAEVHDRCRNLMILWGYVLTLGTPRLFRRLPAQFAQLFTDDGAAARPTRARPAGDRSAGRRPRRTRPRQDRGSEASRA</sequence>
<feature type="compositionally biased region" description="Basic residues" evidence="1">
    <location>
        <begin position="97"/>
        <end position="106"/>
    </location>
</feature>
<name>A0ABN0XSK0_9ACTN</name>
<keyword evidence="2" id="KW-0812">Transmembrane</keyword>
<comment type="caution">
    <text evidence="3">The sequence shown here is derived from an EMBL/GenBank/DDBJ whole genome shotgun (WGS) entry which is preliminary data.</text>
</comment>
<keyword evidence="2" id="KW-0472">Membrane</keyword>
<keyword evidence="4" id="KW-1185">Reference proteome</keyword>
<feature type="compositionally biased region" description="Basic and acidic residues" evidence="1">
    <location>
        <begin position="72"/>
        <end position="85"/>
    </location>
</feature>
<evidence type="ECO:0000313" key="4">
    <source>
        <dbReference type="Proteomes" id="UP001501822"/>
    </source>
</evidence>
<proteinExistence type="predicted"/>
<feature type="transmembrane region" description="Helical" evidence="2">
    <location>
        <begin position="111"/>
        <end position="130"/>
    </location>
</feature>
<protein>
    <submittedName>
        <fullName evidence="3">Uncharacterized protein</fullName>
    </submittedName>
</protein>
<feature type="compositionally biased region" description="Basic and acidic residues" evidence="1">
    <location>
        <begin position="246"/>
        <end position="257"/>
    </location>
</feature>
<accession>A0ABN0XSK0</accession>
<keyword evidence="2" id="KW-1133">Transmembrane helix</keyword>
<evidence type="ECO:0000313" key="3">
    <source>
        <dbReference type="EMBL" id="GAA0371715.1"/>
    </source>
</evidence>
<evidence type="ECO:0000256" key="2">
    <source>
        <dbReference type="SAM" id="Phobius"/>
    </source>
</evidence>
<feature type="region of interest" description="Disordered" evidence="1">
    <location>
        <begin position="222"/>
        <end position="257"/>
    </location>
</feature>
<organism evidence="3 4">
    <name type="scientific">Actinoallomurus spadix</name>
    <dbReference type="NCBI Taxonomy" id="79912"/>
    <lineage>
        <taxon>Bacteria</taxon>
        <taxon>Bacillati</taxon>
        <taxon>Actinomycetota</taxon>
        <taxon>Actinomycetes</taxon>
        <taxon>Streptosporangiales</taxon>
        <taxon>Thermomonosporaceae</taxon>
        <taxon>Actinoallomurus</taxon>
    </lineage>
</organism>